<evidence type="ECO:0000256" key="1">
    <source>
        <dbReference type="SAM" id="Coils"/>
    </source>
</evidence>
<name>A0A3N2GVY1_9PSEU</name>
<proteinExistence type="predicted"/>
<dbReference type="GeneID" id="301844144"/>
<evidence type="ECO:0000313" key="4">
    <source>
        <dbReference type="Proteomes" id="UP000274843"/>
    </source>
</evidence>
<dbReference type="Pfam" id="PF02575">
    <property type="entry name" value="YbaB_DNA_bd"/>
    <property type="match status" value="1"/>
</dbReference>
<dbReference type="InterPro" id="IPR004401">
    <property type="entry name" value="YbaB/EbfC"/>
</dbReference>
<protein>
    <submittedName>
        <fullName evidence="3">DNA-binding protein YbaB</fullName>
    </submittedName>
</protein>
<dbReference type="RefSeq" id="WP_123684000.1">
    <property type="nucleotide sequence ID" value="NZ_RKHY01000001.1"/>
</dbReference>
<feature type="compositionally biased region" description="Acidic residues" evidence="2">
    <location>
        <begin position="181"/>
        <end position="195"/>
    </location>
</feature>
<gene>
    <name evidence="3" type="ORF">EDD35_2753</name>
</gene>
<dbReference type="Gene3D" id="3.30.1310.10">
    <property type="entry name" value="Nucleoid-associated protein YbaB-like domain"/>
    <property type="match status" value="1"/>
</dbReference>
<keyword evidence="3" id="KW-0238">DNA-binding</keyword>
<keyword evidence="1" id="KW-0175">Coiled coil</keyword>
<dbReference type="SUPFAM" id="SSF82607">
    <property type="entry name" value="YbaB-like"/>
    <property type="match status" value="1"/>
</dbReference>
<evidence type="ECO:0000256" key="2">
    <source>
        <dbReference type="SAM" id="MobiDB-lite"/>
    </source>
</evidence>
<dbReference type="Proteomes" id="UP000274843">
    <property type="component" value="Unassembled WGS sequence"/>
</dbReference>
<sequence length="195" mass="20988">MAYGSHGDLVEQLQQKLRRIDELKQQGEQRQAAFTRMKDEIGALSVTVSSPDRGVTVVAGPGGSVQSVRVTEEALQGSAIQLSSTITTTIHEAVAAAARTQAAIVQDALGPSSNVLEQVLQTQAEAFGTSVAALKATVADERPVVPQRPIDQGADFAEEDFLAEQQPARPARPEVRRRPAEDDDFLDPFDEGDRR</sequence>
<dbReference type="EMBL" id="RKHY01000001">
    <property type="protein sequence ID" value="ROS40420.1"/>
    <property type="molecule type" value="Genomic_DNA"/>
</dbReference>
<feature type="coiled-coil region" evidence="1">
    <location>
        <begin position="6"/>
        <end position="33"/>
    </location>
</feature>
<feature type="compositionally biased region" description="Basic and acidic residues" evidence="2">
    <location>
        <begin position="171"/>
        <end position="180"/>
    </location>
</feature>
<dbReference type="GO" id="GO:0003677">
    <property type="term" value="F:DNA binding"/>
    <property type="evidence" value="ECO:0007669"/>
    <property type="project" value="UniProtKB-KW"/>
</dbReference>
<evidence type="ECO:0000313" key="3">
    <source>
        <dbReference type="EMBL" id="ROS40420.1"/>
    </source>
</evidence>
<feature type="region of interest" description="Disordered" evidence="2">
    <location>
        <begin position="144"/>
        <end position="195"/>
    </location>
</feature>
<dbReference type="AlphaFoldDB" id="A0A3N2GVY1"/>
<organism evidence="3 4">
    <name type="scientific">Amycolatopsis thermoflava</name>
    <dbReference type="NCBI Taxonomy" id="84480"/>
    <lineage>
        <taxon>Bacteria</taxon>
        <taxon>Bacillati</taxon>
        <taxon>Actinomycetota</taxon>
        <taxon>Actinomycetes</taxon>
        <taxon>Pseudonocardiales</taxon>
        <taxon>Pseudonocardiaceae</taxon>
        <taxon>Amycolatopsis</taxon>
        <taxon>Amycolatopsis methanolica group</taxon>
    </lineage>
</organism>
<keyword evidence="4" id="KW-1185">Reference proteome</keyword>
<comment type="caution">
    <text evidence="3">The sequence shown here is derived from an EMBL/GenBank/DDBJ whole genome shotgun (WGS) entry which is preliminary data.</text>
</comment>
<dbReference type="InterPro" id="IPR036894">
    <property type="entry name" value="YbaB-like_sf"/>
</dbReference>
<reference evidence="3 4" key="1">
    <citation type="submission" date="2018-11" db="EMBL/GenBank/DDBJ databases">
        <title>Sequencing the genomes of 1000 actinobacteria strains.</title>
        <authorList>
            <person name="Klenk H.-P."/>
        </authorList>
    </citation>
    <scope>NUCLEOTIDE SEQUENCE [LARGE SCALE GENOMIC DNA]</scope>
    <source>
        <strain evidence="3 4">DSM 44348</strain>
    </source>
</reference>
<accession>A0A3N2GVY1</accession>